<keyword evidence="2" id="KW-0009">Actin-binding</keyword>
<evidence type="ECO:0000313" key="6">
    <source>
        <dbReference type="Proteomes" id="UP000516437"/>
    </source>
</evidence>
<comment type="similarity">
    <text evidence="1">Belongs to the actin-binding proteins ADF family.</text>
</comment>
<evidence type="ECO:0000313" key="5">
    <source>
        <dbReference type="EMBL" id="KAB1220754.1"/>
    </source>
</evidence>
<dbReference type="PROSITE" id="PS51263">
    <property type="entry name" value="ADF_H"/>
    <property type="match status" value="1"/>
</dbReference>
<dbReference type="Pfam" id="PF00241">
    <property type="entry name" value="Cofilin_ADF"/>
    <property type="match status" value="1"/>
</dbReference>
<dbReference type="InterPro" id="IPR002108">
    <property type="entry name" value="ADF-H"/>
</dbReference>
<proteinExistence type="inferred from homology"/>
<accession>A0A6A1W657</accession>
<gene>
    <name evidence="5" type="ORF">CJ030_MR3G015507</name>
</gene>
<organism evidence="5 6">
    <name type="scientific">Morella rubra</name>
    <name type="common">Chinese bayberry</name>
    <dbReference type="NCBI Taxonomy" id="262757"/>
    <lineage>
        <taxon>Eukaryota</taxon>
        <taxon>Viridiplantae</taxon>
        <taxon>Streptophyta</taxon>
        <taxon>Embryophyta</taxon>
        <taxon>Tracheophyta</taxon>
        <taxon>Spermatophyta</taxon>
        <taxon>Magnoliopsida</taxon>
        <taxon>eudicotyledons</taxon>
        <taxon>Gunneridae</taxon>
        <taxon>Pentapetalae</taxon>
        <taxon>rosids</taxon>
        <taxon>fabids</taxon>
        <taxon>Fagales</taxon>
        <taxon>Myricaceae</taxon>
        <taxon>Morella</taxon>
    </lineage>
</organism>
<feature type="region of interest" description="Disordered" evidence="3">
    <location>
        <begin position="119"/>
        <end position="164"/>
    </location>
</feature>
<dbReference type="AlphaFoldDB" id="A0A6A1W657"/>
<evidence type="ECO:0000256" key="2">
    <source>
        <dbReference type="ARBA" id="ARBA00023203"/>
    </source>
</evidence>
<evidence type="ECO:0000256" key="1">
    <source>
        <dbReference type="ARBA" id="ARBA00006844"/>
    </source>
</evidence>
<dbReference type="GO" id="GO:0015629">
    <property type="term" value="C:actin cytoskeleton"/>
    <property type="evidence" value="ECO:0007669"/>
    <property type="project" value="InterPro"/>
</dbReference>
<feature type="domain" description="ADF-H" evidence="4">
    <location>
        <begin position="223"/>
        <end position="285"/>
    </location>
</feature>
<evidence type="ECO:0000259" key="4">
    <source>
        <dbReference type="PROSITE" id="PS51263"/>
    </source>
</evidence>
<sequence length="285" mass="31513">MKADLMVEGSFDEAIQGVDGVFHTASLVVVSYDANIQAKLLTIRMETLIDPSIKGTLNVLSSYSKASSVKRVFLTSSCSSIRYRDNANQISHLRSSSPRMTQAQLPVCLLRTLPQLPFPSENGPFPPSENNPFPPLTIYLPDSPSSPPPEQPRTRFHDLSPGQPQLPLSRTAPFPLSRLSLTLPLTLSISLTLSLNPLAPHSFSRHVVSHLRTAPGEANATSGFAVDDDCKLKFLELKAKRTYRFIVFKIEEKQKQFIVEKLGEPTQGYEDFTASLPADECRYAV</sequence>
<dbReference type="GO" id="GO:0003779">
    <property type="term" value="F:actin binding"/>
    <property type="evidence" value="ECO:0007669"/>
    <property type="project" value="UniProtKB-KW"/>
</dbReference>
<dbReference type="EMBL" id="RXIC02000021">
    <property type="protein sequence ID" value="KAB1220754.1"/>
    <property type="molecule type" value="Genomic_DNA"/>
</dbReference>
<dbReference type="Proteomes" id="UP000516437">
    <property type="component" value="Chromosome 3"/>
</dbReference>
<name>A0A6A1W657_9ROSI</name>
<reference evidence="5 6" key="1">
    <citation type="journal article" date="2019" name="Plant Biotechnol. J.">
        <title>The red bayberry genome and genetic basis of sex determination.</title>
        <authorList>
            <person name="Jia H.M."/>
            <person name="Jia H.J."/>
            <person name="Cai Q.L."/>
            <person name="Wang Y."/>
            <person name="Zhao H.B."/>
            <person name="Yang W.F."/>
            <person name="Wang G.Y."/>
            <person name="Li Y.H."/>
            <person name="Zhan D.L."/>
            <person name="Shen Y.T."/>
            <person name="Niu Q.F."/>
            <person name="Chang L."/>
            <person name="Qiu J."/>
            <person name="Zhao L."/>
            <person name="Xie H.B."/>
            <person name="Fu W.Y."/>
            <person name="Jin J."/>
            <person name="Li X.W."/>
            <person name="Jiao Y."/>
            <person name="Zhou C.C."/>
            <person name="Tu T."/>
            <person name="Chai C.Y."/>
            <person name="Gao J.L."/>
            <person name="Fan L.J."/>
            <person name="van de Weg E."/>
            <person name="Wang J.Y."/>
            <person name="Gao Z.S."/>
        </authorList>
    </citation>
    <scope>NUCLEOTIDE SEQUENCE [LARGE SCALE GENOMIC DNA]</scope>
    <source>
        <tissue evidence="5">Leaves</tissue>
    </source>
</reference>
<dbReference type="PANTHER" id="PTHR11913">
    <property type="entry name" value="COFILIN-RELATED"/>
    <property type="match status" value="1"/>
</dbReference>
<dbReference type="InterPro" id="IPR029006">
    <property type="entry name" value="ADF-H/Gelsolin-like_dom_sf"/>
</dbReference>
<evidence type="ECO:0000256" key="3">
    <source>
        <dbReference type="SAM" id="MobiDB-lite"/>
    </source>
</evidence>
<dbReference type="Gene3D" id="3.40.50.720">
    <property type="entry name" value="NAD(P)-binding Rossmann-like Domain"/>
    <property type="match status" value="1"/>
</dbReference>
<dbReference type="InterPro" id="IPR017904">
    <property type="entry name" value="ADF/Cofilin"/>
</dbReference>
<feature type="compositionally biased region" description="Pro residues" evidence="3">
    <location>
        <begin position="124"/>
        <end position="135"/>
    </location>
</feature>
<dbReference type="GO" id="GO:0030042">
    <property type="term" value="P:actin filament depolymerization"/>
    <property type="evidence" value="ECO:0007669"/>
    <property type="project" value="InterPro"/>
</dbReference>
<protein>
    <submittedName>
        <fullName evidence="5">Actin-depolymerizing factor 2</fullName>
    </submittedName>
</protein>
<dbReference type="SUPFAM" id="SSF55753">
    <property type="entry name" value="Actin depolymerizing proteins"/>
    <property type="match status" value="1"/>
</dbReference>
<dbReference type="SUPFAM" id="SSF51735">
    <property type="entry name" value="NAD(P)-binding Rossmann-fold domains"/>
    <property type="match status" value="1"/>
</dbReference>
<keyword evidence="6" id="KW-1185">Reference proteome</keyword>
<comment type="caution">
    <text evidence="5">The sequence shown here is derived from an EMBL/GenBank/DDBJ whole genome shotgun (WGS) entry which is preliminary data.</text>
</comment>
<dbReference type="InterPro" id="IPR036291">
    <property type="entry name" value="NAD(P)-bd_dom_sf"/>
</dbReference>
<dbReference type="OrthoDB" id="10249245at2759"/>
<dbReference type="Gene3D" id="3.40.20.10">
    <property type="entry name" value="Severin"/>
    <property type="match status" value="1"/>
</dbReference>